<dbReference type="NCBIfam" id="TIGR00059">
    <property type="entry name" value="L17"/>
    <property type="match status" value="1"/>
</dbReference>
<dbReference type="InterPro" id="IPR036373">
    <property type="entry name" value="Ribosomal_bL17_sf"/>
</dbReference>
<gene>
    <name evidence="4 7" type="primary">rplQ</name>
</gene>
<feature type="region of interest" description="Disordered" evidence="6">
    <location>
        <begin position="120"/>
        <end position="155"/>
    </location>
</feature>
<comment type="subunit">
    <text evidence="4">Part of the 50S ribosomal subunit. Contacts protein L32.</text>
</comment>
<evidence type="ECO:0000313" key="7">
    <source>
        <dbReference type="EMBL" id="AKQ02986.1"/>
    </source>
</evidence>
<evidence type="ECO:0000256" key="2">
    <source>
        <dbReference type="ARBA" id="ARBA00022980"/>
    </source>
</evidence>
<evidence type="ECO:0000256" key="4">
    <source>
        <dbReference type="HAMAP-Rule" id="MF_01368"/>
    </source>
</evidence>
<dbReference type="GO" id="GO:0003735">
    <property type="term" value="F:structural constituent of ribosome"/>
    <property type="evidence" value="ECO:0007669"/>
    <property type="project" value="InterPro"/>
</dbReference>
<evidence type="ECO:0000256" key="5">
    <source>
        <dbReference type="RuleBase" id="RU000660"/>
    </source>
</evidence>
<evidence type="ECO:0000256" key="1">
    <source>
        <dbReference type="ARBA" id="ARBA00008777"/>
    </source>
</evidence>
<dbReference type="HAMAP" id="MF_01368">
    <property type="entry name" value="Ribosomal_bL17"/>
    <property type="match status" value="1"/>
</dbReference>
<dbReference type="InterPro" id="IPR047859">
    <property type="entry name" value="Ribosomal_bL17_CS"/>
</dbReference>
<dbReference type="InterPro" id="IPR000456">
    <property type="entry name" value="Ribosomal_bL17"/>
</dbReference>
<dbReference type="GO" id="GO:0006412">
    <property type="term" value="P:translation"/>
    <property type="evidence" value="ECO:0007669"/>
    <property type="project" value="UniProtKB-UniRule"/>
</dbReference>
<accession>A0A0H4T5K8</accession>
<proteinExistence type="inferred from homology"/>
<evidence type="ECO:0000256" key="3">
    <source>
        <dbReference type="ARBA" id="ARBA00023274"/>
    </source>
</evidence>
<evidence type="ECO:0000256" key="6">
    <source>
        <dbReference type="SAM" id="MobiDB-lite"/>
    </source>
</evidence>
<dbReference type="GO" id="GO:0022625">
    <property type="term" value="C:cytosolic large ribosomal subunit"/>
    <property type="evidence" value="ECO:0007669"/>
    <property type="project" value="TreeGrafter"/>
</dbReference>
<protein>
    <recommendedName>
        <fullName evidence="4">Large ribosomal subunit protein bL17</fullName>
    </recommendedName>
</protein>
<dbReference type="Pfam" id="PF01196">
    <property type="entry name" value="Ribosomal_L17"/>
    <property type="match status" value="1"/>
</dbReference>
<dbReference type="PANTHER" id="PTHR14413:SF16">
    <property type="entry name" value="LARGE RIBOSOMAL SUBUNIT PROTEIN BL17M"/>
    <property type="match status" value="1"/>
</dbReference>
<reference evidence="7" key="1">
    <citation type="journal article" date="2015" name="ISME J.">
        <title>Aquifer environment selects for microbial species cohorts in sediment and groundwater.</title>
        <authorList>
            <person name="Hug L.A."/>
            <person name="Thomas B.C."/>
            <person name="Brown C.T."/>
            <person name="Frischkorn K.R."/>
            <person name="Williams K.H."/>
            <person name="Tringe S.G."/>
            <person name="Banfield J.F."/>
        </authorList>
    </citation>
    <scope>NUCLEOTIDE SEQUENCE</scope>
</reference>
<name>A0A0H4T5K8_9DELT</name>
<dbReference type="PANTHER" id="PTHR14413">
    <property type="entry name" value="RIBOSOMAL PROTEIN L17"/>
    <property type="match status" value="1"/>
</dbReference>
<keyword evidence="3 4" id="KW-0687">Ribonucleoprotein</keyword>
<organism evidence="7">
    <name type="scientific">uncultured delta proteobacterium Rifle_16ft_4_minimus_37851</name>
    <dbReference type="NCBI Taxonomy" id="1665181"/>
    <lineage>
        <taxon>Bacteria</taxon>
        <taxon>Deltaproteobacteria</taxon>
        <taxon>environmental samples</taxon>
    </lineage>
</organism>
<dbReference type="EMBL" id="KT007006">
    <property type="protein sequence ID" value="AKQ02986.1"/>
    <property type="molecule type" value="Genomic_DNA"/>
</dbReference>
<dbReference type="SUPFAM" id="SSF64263">
    <property type="entry name" value="Prokaryotic ribosomal protein L17"/>
    <property type="match status" value="1"/>
</dbReference>
<dbReference type="PROSITE" id="PS01167">
    <property type="entry name" value="RIBOSOMAL_L17"/>
    <property type="match status" value="1"/>
</dbReference>
<keyword evidence="2 4" id="KW-0689">Ribosomal protein</keyword>
<dbReference type="FunFam" id="3.90.1030.10:FF:000001">
    <property type="entry name" value="50S ribosomal protein L17"/>
    <property type="match status" value="1"/>
</dbReference>
<sequence>MRHNRDDKRFSRPLGHFRCLMANLTNSLFESGRIKTTVPKAKELRYYAERMITLGKAGDVASRRRAMAFMRNKETVTKLFDEIAPKYKERNGGYTRILKIGYRPGDSAPVSIIELVGEADSAVSEAPSKAKKKKTAPAKKAVPAEASAKKKAATA</sequence>
<dbReference type="Gene3D" id="3.90.1030.10">
    <property type="entry name" value="Ribosomal protein L17"/>
    <property type="match status" value="1"/>
</dbReference>
<comment type="similarity">
    <text evidence="1 4 5">Belongs to the bacterial ribosomal protein bL17 family.</text>
</comment>
<dbReference type="AlphaFoldDB" id="A0A0H4T5K8"/>